<dbReference type="AlphaFoldDB" id="A0A1Y5F6Y8"/>
<evidence type="ECO:0000313" key="7">
    <source>
        <dbReference type="Proteomes" id="UP000196531"/>
    </source>
</evidence>
<feature type="domain" description="NADH:ubiquinone oxidoreductase 30kDa subunit" evidence="5">
    <location>
        <begin position="30"/>
        <end position="155"/>
    </location>
</feature>
<sequence>MHSEIVEFLNAEVSGCNAVYNAAEVGDSSITIASTHIKSACIALKNSSKFNMNVLQCITATDYIEEDEIELSYILASFIENTELILKVRVPRGDGVTLSVVDSVCDVWKSANYLERECYDMMGVKFEGHPDHRRILCPDDWQGWPLRKDYVVQEKYLDMTVNPPEKINQADIELFAKMRLDLEDPTLVTGSWKDDHAWIDQDLTAKAAGRLAEFKAAKKAKADAEKAKASSEEKGE</sequence>
<dbReference type="Pfam" id="PF00329">
    <property type="entry name" value="Complex1_30kDa"/>
    <property type="match status" value="1"/>
</dbReference>
<reference evidence="7" key="1">
    <citation type="journal article" date="2017" name="Proc. Natl. Acad. Sci. U.S.A.">
        <title>Simulation of Deepwater Horizon oil plume reveals substrate specialization within a complex community of hydrocarbon-degraders.</title>
        <authorList>
            <person name="Hu P."/>
            <person name="Dubinsky E.A."/>
            <person name="Probst A.J."/>
            <person name="Wang J."/>
            <person name="Sieber C.M.K."/>
            <person name="Tom L.M."/>
            <person name="Gardinali P."/>
            <person name="Banfield J.F."/>
            <person name="Atlas R.M."/>
            <person name="Andersen G.L."/>
        </authorList>
    </citation>
    <scope>NUCLEOTIDE SEQUENCE [LARGE SCALE GENOMIC DNA]</scope>
</reference>
<dbReference type="Gene3D" id="3.30.460.80">
    <property type="entry name" value="NADH:ubiquinone oxidoreductase, 30kDa subunit"/>
    <property type="match status" value="1"/>
</dbReference>
<dbReference type="GO" id="GO:0016651">
    <property type="term" value="F:oxidoreductase activity, acting on NAD(P)H"/>
    <property type="evidence" value="ECO:0007669"/>
    <property type="project" value="InterPro"/>
</dbReference>
<dbReference type="PANTHER" id="PTHR10884:SF14">
    <property type="entry name" value="NADH DEHYDROGENASE [UBIQUINONE] IRON-SULFUR PROTEIN 3, MITOCHONDRIAL"/>
    <property type="match status" value="1"/>
</dbReference>
<dbReference type="GO" id="GO:0008137">
    <property type="term" value="F:NADH dehydrogenase (ubiquinone) activity"/>
    <property type="evidence" value="ECO:0007669"/>
    <property type="project" value="InterPro"/>
</dbReference>
<comment type="similarity">
    <text evidence="1 3">Belongs to the complex I 30 kDa subunit family.</text>
</comment>
<keyword evidence="3" id="KW-0520">NAD</keyword>
<accession>A0A1Y5F6Y8</accession>
<evidence type="ECO:0000256" key="1">
    <source>
        <dbReference type="ARBA" id="ARBA00007569"/>
    </source>
</evidence>
<protein>
    <recommendedName>
        <fullName evidence="4">NADH-quinone oxidoreductase</fullName>
        <ecNumber evidence="4">7.1.1.-</ecNumber>
    </recommendedName>
</protein>
<dbReference type="SUPFAM" id="SSF143243">
    <property type="entry name" value="Nqo5-like"/>
    <property type="match status" value="1"/>
</dbReference>
<dbReference type="EMBL" id="MAAO01000006">
    <property type="protein sequence ID" value="OUR96515.1"/>
    <property type="molecule type" value="Genomic_DNA"/>
</dbReference>
<organism evidence="6 7">
    <name type="scientific">Halobacteriovorax marinus</name>
    <dbReference type="NCBI Taxonomy" id="97084"/>
    <lineage>
        <taxon>Bacteria</taxon>
        <taxon>Pseudomonadati</taxon>
        <taxon>Bdellovibrionota</taxon>
        <taxon>Bacteriovoracia</taxon>
        <taxon>Bacteriovoracales</taxon>
        <taxon>Halobacteriovoraceae</taxon>
        <taxon>Halobacteriovorax</taxon>
    </lineage>
</organism>
<keyword evidence="4" id="KW-0874">Quinone</keyword>
<dbReference type="InterPro" id="IPR001268">
    <property type="entry name" value="NADH_UbQ_OxRdtase_30kDa_su"/>
</dbReference>
<dbReference type="PANTHER" id="PTHR10884">
    <property type="entry name" value="NADH DEHYDROGENASE UBIQUINONE IRON-SULFUR PROTEIN 3"/>
    <property type="match status" value="1"/>
</dbReference>
<dbReference type="EC" id="7.1.1.-" evidence="4"/>
<evidence type="ECO:0000256" key="2">
    <source>
        <dbReference type="ARBA" id="ARBA00022448"/>
    </source>
</evidence>
<comment type="caution">
    <text evidence="6">The sequence shown here is derived from an EMBL/GenBank/DDBJ whole genome shotgun (WGS) entry which is preliminary data.</text>
</comment>
<keyword evidence="3" id="KW-1278">Translocase</keyword>
<dbReference type="PROSITE" id="PS00542">
    <property type="entry name" value="COMPLEX1_30K"/>
    <property type="match status" value="1"/>
</dbReference>
<evidence type="ECO:0000259" key="5">
    <source>
        <dbReference type="Pfam" id="PF00329"/>
    </source>
</evidence>
<evidence type="ECO:0000256" key="3">
    <source>
        <dbReference type="RuleBase" id="RU003456"/>
    </source>
</evidence>
<comment type="catalytic activity">
    <reaction evidence="4">
        <text>a quinone + NADH + 5 H(+)(in) = a quinol + NAD(+) + 4 H(+)(out)</text>
        <dbReference type="Rhea" id="RHEA:57888"/>
        <dbReference type="ChEBI" id="CHEBI:15378"/>
        <dbReference type="ChEBI" id="CHEBI:24646"/>
        <dbReference type="ChEBI" id="CHEBI:57540"/>
        <dbReference type="ChEBI" id="CHEBI:57945"/>
        <dbReference type="ChEBI" id="CHEBI:132124"/>
    </reaction>
</comment>
<proteinExistence type="inferred from homology"/>
<comment type="function">
    <text evidence="4">NDH-1 shuttles electrons from NADH, via FMN and iron-sulfur (Fe-S) centers, to quinones in the respiratory chain.</text>
</comment>
<evidence type="ECO:0000256" key="4">
    <source>
        <dbReference type="RuleBase" id="RU003582"/>
    </source>
</evidence>
<dbReference type="GO" id="GO:0048038">
    <property type="term" value="F:quinone binding"/>
    <property type="evidence" value="ECO:0007669"/>
    <property type="project" value="UniProtKB-KW"/>
</dbReference>
<dbReference type="InterPro" id="IPR037232">
    <property type="entry name" value="NADH_quin_OxRdtase_su_C/D-like"/>
</dbReference>
<gene>
    <name evidence="6" type="ORF">A9Q84_09200</name>
</gene>
<keyword evidence="2 3" id="KW-0813">Transport</keyword>
<name>A0A1Y5F6Y8_9BACT</name>
<evidence type="ECO:0000313" key="6">
    <source>
        <dbReference type="EMBL" id="OUR96515.1"/>
    </source>
</evidence>
<dbReference type="InterPro" id="IPR020396">
    <property type="entry name" value="NADH_UbQ_OxRdtase_CS"/>
</dbReference>
<dbReference type="Proteomes" id="UP000196531">
    <property type="component" value="Unassembled WGS sequence"/>
</dbReference>